<evidence type="ECO:0000313" key="3">
    <source>
        <dbReference type="EMBL" id="GAW79907.1"/>
    </source>
</evidence>
<dbReference type="GO" id="GO:0090071">
    <property type="term" value="P:negative regulation of ribosome biogenesis"/>
    <property type="evidence" value="ECO:0007669"/>
    <property type="project" value="TreeGrafter"/>
</dbReference>
<reference evidence="4" key="1">
    <citation type="submission" date="2017-04" db="EMBL/GenBank/DDBJ databases">
        <title>Plasmodium gonderi genome.</title>
        <authorList>
            <person name="Arisue N."/>
            <person name="Honma H."/>
            <person name="Kawai S."/>
            <person name="Tougan T."/>
            <person name="Tanabe K."/>
            <person name="Horii T."/>
        </authorList>
    </citation>
    <scope>NUCLEOTIDE SEQUENCE [LARGE SCALE GENOMIC DNA]</scope>
    <source>
        <strain evidence="4">ATCC 30045</strain>
    </source>
</reference>
<evidence type="ECO:0000313" key="4">
    <source>
        <dbReference type="Proteomes" id="UP000195521"/>
    </source>
</evidence>
<dbReference type="Proteomes" id="UP000195521">
    <property type="component" value="Unassembled WGS sequence"/>
</dbReference>
<dbReference type="Gene3D" id="3.30.460.10">
    <property type="entry name" value="Beta Polymerase, domain 2"/>
    <property type="match status" value="1"/>
</dbReference>
<gene>
    <name evidence="3" type="ORF">PGO_060510</name>
</gene>
<comment type="caution">
    <text evidence="3">The sequence shown here is derived from an EMBL/GenBank/DDBJ whole genome shotgun (WGS) entry which is preliminary data.</text>
</comment>
<accession>A0A1Y1JFC2</accession>
<dbReference type="EMBL" id="BDQF01000007">
    <property type="protein sequence ID" value="GAW79907.1"/>
    <property type="molecule type" value="Genomic_DNA"/>
</dbReference>
<feature type="compositionally biased region" description="Basic and acidic residues" evidence="2">
    <location>
        <begin position="201"/>
        <end position="215"/>
    </location>
</feature>
<dbReference type="Pfam" id="PF02410">
    <property type="entry name" value="RsfS"/>
    <property type="match status" value="1"/>
</dbReference>
<feature type="compositionally biased region" description="Acidic residues" evidence="2">
    <location>
        <begin position="267"/>
        <end position="277"/>
    </location>
</feature>
<feature type="region of interest" description="Disordered" evidence="2">
    <location>
        <begin position="201"/>
        <end position="222"/>
    </location>
</feature>
<name>A0A1Y1JFC2_PLAGO</name>
<dbReference type="GO" id="GO:0017148">
    <property type="term" value="P:negative regulation of translation"/>
    <property type="evidence" value="ECO:0007669"/>
    <property type="project" value="TreeGrafter"/>
</dbReference>
<evidence type="ECO:0000256" key="1">
    <source>
        <dbReference type="ARBA" id="ARBA00010574"/>
    </source>
</evidence>
<dbReference type="SUPFAM" id="SSF81301">
    <property type="entry name" value="Nucleotidyltransferase"/>
    <property type="match status" value="1"/>
</dbReference>
<organism evidence="3 4">
    <name type="scientific">Plasmodium gonderi</name>
    <dbReference type="NCBI Taxonomy" id="77519"/>
    <lineage>
        <taxon>Eukaryota</taxon>
        <taxon>Sar</taxon>
        <taxon>Alveolata</taxon>
        <taxon>Apicomplexa</taxon>
        <taxon>Aconoidasida</taxon>
        <taxon>Haemosporida</taxon>
        <taxon>Plasmodiidae</taxon>
        <taxon>Plasmodium</taxon>
        <taxon>Plasmodium (Plasmodium)</taxon>
    </lineage>
</organism>
<dbReference type="RefSeq" id="XP_028542496.1">
    <property type="nucleotide sequence ID" value="XM_028686695.1"/>
</dbReference>
<comment type="similarity">
    <text evidence="1">Belongs to the Iojap/RsfS family.</text>
</comment>
<proteinExistence type="inferred from homology"/>
<feature type="region of interest" description="Disordered" evidence="2">
    <location>
        <begin position="246"/>
        <end position="284"/>
    </location>
</feature>
<sequence>MFAKKWLPFPRLFSRRYIRDYKIFDKLKEKNENHRDTHEVFFSNENNNNDKVEIINIDEKILEKTNVFRKEDTEQQRQEDQDVMKEEEFYDNMKSFKNVDIKSFIQETIDYYTSKQLNAKQWELSEKQHHVSSNKQHLTWKEKKEIPQLSNSLADFTVKWNKQEGRGKVENEKRIIQTNDSTRNYGEKDNKLAWKEIHQENKKNSEQHTSDDKYHGMTPAQRFYEENKEKLIYESMKYYNERRKKLSGGNGQLGGSVQKEDAAKAETEEEAANEETEKDYYYSQVTDPIVRPKDNYLFDYENGENDERSENECEGEENVELEKGIMPTIEQVVFILKHEKVKNIKVIDLDKCGRRDIGMFLILCTGQTPKHNKRVGKLISKIFVDLEIPYISKVVYCYCNKFDDWIIAHCGPLKIHIVTKELRDIYDLENLFLFPHEHFDSKNFPSFFDYTPGIPPPYIVRSNSTLDAYQNDELYQKFIADT</sequence>
<dbReference type="InterPro" id="IPR004394">
    <property type="entry name" value="Iojap/RsfS/C7orf30"/>
</dbReference>
<dbReference type="OrthoDB" id="21330at2759"/>
<protein>
    <recommendedName>
        <fullName evidence="5">Ribosomal silencing factor RsfS</fullName>
    </recommendedName>
</protein>
<dbReference type="GO" id="GO:0043023">
    <property type="term" value="F:ribosomal large subunit binding"/>
    <property type="evidence" value="ECO:0007669"/>
    <property type="project" value="TreeGrafter"/>
</dbReference>
<evidence type="ECO:0000256" key="2">
    <source>
        <dbReference type="SAM" id="MobiDB-lite"/>
    </source>
</evidence>
<dbReference type="InterPro" id="IPR043519">
    <property type="entry name" value="NT_sf"/>
</dbReference>
<evidence type="ECO:0008006" key="5">
    <source>
        <dbReference type="Google" id="ProtNLM"/>
    </source>
</evidence>
<dbReference type="AlphaFoldDB" id="A0A1Y1JFC2"/>
<keyword evidence="4" id="KW-1185">Reference proteome</keyword>
<dbReference type="GeneID" id="39746619"/>
<dbReference type="PANTHER" id="PTHR21043:SF0">
    <property type="entry name" value="MITOCHONDRIAL ASSEMBLY OF RIBOSOMAL LARGE SUBUNIT PROTEIN 1"/>
    <property type="match status" value="1"/>
</dbReference>
<dbReference type="OMA" id="CGPLKIH"/>
<dbReference type="PANTHER" id="PTHR21043">
    <property type="entry name" value="IOJAP SUPERFAMILY ORTHOLOG"/>
    <property type="match status" value="1"/>
</dbReference>